<dbReference type="PROSITE" id="PS50405">
    <property type="entry name" value="GST_CTER"/>
    <property type="match status" value="1"/>
</dbReference>
<dbReference type="InterPro" id="IPR010987">
    <property type="entry name" value="Glutathione-S-Trfase_C-like"/>
</dbReference>
<protein>
    <recommendedName>
        <fullName evidence="7">Glutathione transferase</fullName>
    </recommendedName>
</protein>
<name>A0A9N9WJB1_9NEOP</name>
<dbReference type="Gene3D" id="3.40.30.10">
    <property type="entry name" value="Glutaredoxin"/>
    <property type="match status" value="1"/>
</dbReference>
<accession>A0A9N9WJB1</accession>
<feature type="domain" description="GST C-terminal" evidence="4">
    <location>
        <begin position="130"/>
        <end position="255"/>
    </location>
</feature>
<dbReference type="InterPro" id="IPR040079">
    <property type="entry name" value="Glutathione_S-Trfase"/>
</dbReference>
<dbReference type="SUPFAM" id="SSF47616">
    <property type="entry name" value="GST C-terminal domain-like"/>
    <property type="match status" value="1"/>
</dbReference>
<dbReference type="SFLD" id="SFLDG00358">
    <property type="entry name" value="Main_(cytGST)"/>
    <property type="match status" value="1"/>
</dbReference>
<dbReference type="AlphaFoldDB" id="A0A9N9WJB1"/>
<organism evidence="5 6">
    <name type="scientific">Diatraea saccharalis</name>
    <name type="common">sugarcane borer</name>
    <dbReference type="NCBI Taxonomy" id="40085"/>
    <lineage>
        <taxon>Eukaryota</taxon>
        <taxon>Metazoa</taxon>
        <taxon>Ecdysozoa</taxon>
        <taxon>Arthropoda</taxon>
        <taxon>Hexapoda</taxon>
        <taxon>Insecta</taxon>
        <taxon>Pterygota</taxon>
        <taxon>Neoptera</taxon>
        <taxon>Endopterygota</taxon>
        <taxon>Lepidoptera</taxon>
        <taxon>Glossata</taxon>
        <taxon>Ditrysia</taxon>
        <taxon>Pyraloidea</taxon>
        <taxon>Crambidae</taxon>
        <taxon>Crambinae</taxon>
        <taxon>Diatraea</taxon>
    </lineage>
</organism>
<dbReference type="OrthoDB" id="4951845at2759"/>
<dbReference type="GO" id="GO:0006749">
    <property type="term" value="P:glutathione metabolic process"/>
    <property type="evidence" value="ECO:0007669"/>
    <property type="project" value="TreeGrafter"/>
</dbReference>
<dbReference type="InterPro" id="IPR036282">
    <property type="entry name" value="Glutathione-S-Trfase_C_sf"/>
</dbReference>
<evidence type="ECO:0008006" key="7">
    <source>
        <dbReference type="Google" id="ProtNLM"/>
    </source>
</evidence>
<evidence type="ECO:0000313" key="6">
    <source>
        <dbReference type="Proteomes" id="UP001153714"/>
    </source>
</evidence>
<dbReference type="SFLD" id="SFLDS00019">
    <property type="entry name" value="Glutathione_Transferase_(cytos"/>
    <property type="match status" value="1"/>
</dbReference>
<sequence length="269" mass="31285">MWPWKVLIPTVQSSCQLSRKLTSSVKVRNFNSKHLANGDPLPPFNGKLRIYNMRFCPFAQRTMLALIAKDIDYEVVNVNLMNKPMWLFEKNVFGKVPALEIEENVTIFESLPTVEYLDDIYSNRPLLSKDPRQKAQAKMIVEASGAIHSLFVKLVKKPEYVTEDNVKAFFKSLDFIQYQLTSRSAKFLHGHEPGYADYMIWPWFERLRASDDVRAKINAQSYEVLNKYIDNMMQDTAVRKYLVPVETLKEFHQGFRDSSGPNYDLLTKK</sequence>
<evidence type="ECO:0000313" key="5">
    <source>
        <dbReference type="EMBL" id="CAG9793941.1"/>
    </source>
</evidence>
<dbReference type="Proteomes" id="UP001153714">
    <property type="component" value="Chromosome 6"/>
</dbReference>
<dbReference type="PROSITE" id="PS50404">
    <property type="entry name" value="GST_NTER"/>
    <property type="match status" value="1"/>
</dbReference>
<evidence type="ECO:0000259" key="4">
    <source>
        <dbReference type="PROSITE" id="PS50405"/>
    </source>
</evidence>
<dbReference type="EMBL" id="OU893337">
    <property type="protein sequence ID" value="CAG9793941.1"/>
    <property type="molecule type" value="Genomic_DNA"/>
</dbReference>
<evidence type="ECO:0000259" key="3">
    <source>
        <dbReference type="PROSITE" id="PS50404"/>
    </source>
</evidence>
<dbReference type="GO" id="GO:0045174">
    <property type="term" value="F:glutathione dehydrogenase (ascorbate) activity"/>
    <property type="evidence" value="ECO:0007669"/>
    <property type="project" value="TreeGrafter"/>
</dbReference>
<evidence type="ECO:0000256" key="2">
    <source>
        <dbReference type="ARBA" id="ARBA00023002"/>
    </source>
</evidence>
<dbReference type="Pfam" id="PF13409">
    <property type="entry name" value="GST_N_2"/>
    <property type="match status" value="1"/>
</dbReference>
<comment type="similarity">
    <text evidence="1">Belongs to the GST superfamily. Omega family.</text>
</comment>
<dbReference type="PRINTS" id="PR01625">
    <property type="entry name" value="GSTRNSFRASEO"/>
</dbReference>
<dbReference type="InterPro" id="IPR036249">
    <property type="entry name" value="Thioredoxin-like_sf"/>
</dbReference>
<keyword evidence="2" id="KW-0560">Oxidoreductase</keyword>
<dbReference type="InterPro" id="IPR050983">
    <property type="entry name" value="GST_Omega/HSP26"/>
</dbReference>
<dbReference type="PANTHER" id="PTHR43968">
    <property type="match status" value="1"/>
</dbReference>
<keyword evidence="6" id="KW-1185">Reference proteome</keyword>
<dbReference type="SUPFAM" id="SSF52833">
    <property type="entry name" value="Thioredoxin-like"/>
    <property type="match status" value="1"/>
</dbReference>
<dbReference type="FunFam" id="1.20.1050.10:FF:000009">
    <property type="entry name" value="Glutathione S-transferase omega-1"/>
    <property type="match status" value="1"/>
</dbReference>
<dbReference type="InterPro" id="IPR005442">
    <property type="entry name" value="GST_omega"/>
</dbReference>
<evidence type="ECO:0000256" key="1">
    <source>
        <dbReference type="ARBA" id="ARBA00011067"/>
    </source>
</evidence>
<dbReference type="GO" id="GO:0004364">
    <property type="term" value="F:glutathione transferase activity"/>
    <property type="evidence" value="ECO:0007669"/>
    <property type="project" value="InterPro"/>
</dbReference>
<dbReference type="Pfam" id="PF13410">
    <property type="entry name" value="GST_C_2"/>
    <property type="match status" value="1"/>
</dbReference>
<dbReference type="Gene3D" id="1.20.1050.10">
    <property type="match status" value="1"/>
</dbReference>
<feature type="domain" description="GST N-terminal" evidence="3">
    <location>
        <begin position="46"/>
        <end position="125"/>
    </location>
</feature>
<dbReference type="InterPro" id="IPR004045">
    <property type="entry name" value="Glutathione_S-Trfase_N"/>
</dbReference>
<dbReference type="PANTHER" id="PTHR43968:SF6">
    <property type="entry name" value="GLUTATHIONE S-TRANSFERASE OMEGA"/>
    <property type="match status" value="1"/>
</dbReference>
<reference evidence="5" key="2">
    <citation type="submission" date="2022-10" db="EMBL/GenBank/DDBJ databases">
        <authorList>
            <consortium name="ENA_rothamsted_submissions"/>
            <consortium name="culmorum"/>
            <person name="King R."/>
        </authorList>
    </citation>
    <scope>NUCLEOTIDE SEQUENCE</scope>
</reference>
<gene>
    <name evidence="5" type="ORF">DIATSA_LOCUS11351</name>
</gene>
<proteinExistence type="inferred from homology"/>
<reference evidence="5" key="1">
    <citation type="submission" date="2021-12" db="EMBL/GenBank/DDBJ databases">
        <authorList>
            <person name="King R."/>
        </authorList>
    </citation>
    <scope>NUCLEOTIDE SEQUENCE</scope>
</reference>
<dbReference type="FunFam" id="3.40.30.10:FF:000123">
    <property type="entry name" value="Glutathione transferase o1"/>
    <property type="match status" value="1"/>
</dbReference>
<dbReference type="GO" id="GO:0005737">
    <property type="term" value="C:cytoplasm"/>
    <property type="evidence" value="ECO:0007669"/>
    <property type="project" value="InterPro"/>
</dbReference>